<dbReference type="AlphaFoldDB" id="A0A1R1PP15"/>
<feature type="compositionally biased region" description="Low complexity" evidence="1">
    <location>
        <begin position="1"/>
        <end position="14"/>
    </location>
</feature>
<feature type="region of interest" description="Disordered" evidence="1">
    <location>
        <begin position="1"/>
        <end position="23"/>
    </location>
</feature>
<organism evidence="2 3">
    <name type="scientific">Zancudomyces culisetae</name>
    <name type="common">Gut fungus</name>
    <name type="synonym">Smittium culisetae</name>
    <dbReference type="NCBI Taxonomy" id="1213189"/>
    <lineage>
        <taxon>Eukaryota</taxon>
        <taxon>Fungi</taxon>
        <taxon>Fungi incertae sedis</taxon>
        <taxon>Zoopagomycota</taxon>
        <taxon>Kickxellomycotina</taxon>
        <taxon>Harpellomycetes</taxon>
        <taxon>Harpellales</taxon>
        <taxon>Legeriomycetaceae</taxon>
        <taxon>Zancudomyces</taxon>
    </lineage>
</organism>
<keyword evidence="3" id="KW-1185">Reference proteome</keyword>
<name>A0A1R1PP15_ZANCU</name>
<dbReference type="Proteomes" id="UP000188320">
    <property type="component" value="Unassembled WGS sequence"/>
</dbReference>
<proteinExistence type="predicted"/>
<sequence length="82" mass="8889">MAFSLFPPHFTPRSPRFRRPRRPPHGLIEPCSFANFASAGVISTLTPIILGRFASGSAASHSAAYQRAVIPLSQFAIEGSYT</sequence>
<evidence type="ECO:0000313" key="3">
    <source>
        <dbReference type="Proteomes" id="UP000188320"/>
    </source>
</evidence>
<evidence type="ECO:0000256" key="1">
    <source>
        <dbReference type="SAM" id="MobiDB-lite"/>
    </source>
</evidence>
<reference evidence="3" key="1">
    <citation type="submission" date="2017-01" db="EMBL/GenBank/DDBJ databases">
        <authorList>
            <person name="Wang Y."/>
            <person name="White M."/>
            <person name="Kvist S."/>
            <person name="Moncalvo J.-M."/>
        </authorList>
    </citation>
    <scope>NUCLEOTIDE SEQUENCE [LARGE SCALE GENOMIC DNA]</scope>
    <source>
        <strain evidence="3">COL-18-3</strain>
    </source>
</reference>
<dbReference type="EMBL" id="LSSK01000613">
    <property type="protein sequence ID" value="OMH82698.1"/>
    <property type="molecule type" value="Genomic_DNA"/>
</dbReference>
<evidence type="ECO:0000313" key="2">
    <source>
        <dbReference type="EMBL" id="OMH82698.1"/>
    </source>
</evidence>
<comment type="caution">
    <text evidence="2">The sequence shown here is derived from an EMBL/GenBank/DDBJ whole genome shotgun (WGS) entry which is preliminary data.</text>
</comment>
<protein>
    <submittedName>
        <fullName evidence="2">Uncharacterized protein</fullName>
    </submittedName>
</protein>
<accession>A0A1R1PP15</accession>
<gene>
    <name evidence="2" type="ORF">AX774_g3819</name>
</gene>